<keyword evidence="2" id="KW-1185">Reference proteome</keyword>
<accession>A0A392SQ13</accession>
<name>A0A392SQ13_9FABA</name>
<evidence type="ECO:0000313" key="2">
    <source>
        <dbReference type="Proteomes" id="UP000265520"/>
    </source>
</evidence>
<dbReference type="EMBL" id="LXQA010409130">
    <property type="protein sequence ID" value="MCI49946.1"/>
    <property type="molecule type" value="Genomic_DNA"/>
</dbReference>
<dbReference type="Proteomes" id="UP000265520">
    <property type="component" value="Unassembled WGS sequence"/>
</dbReference>
<protein>
    <submittedName>
        <fullName evidence="1">Uncharacterized protein</fullName>
    </submittedName>
</protein>
<reference evidence="1 2" key="1">
    <citation type="journal article" date="2018" name="Front. Plant Sci.">
        <title>Red Clover (Trifolium pratense) and Zigzag Clover (T. medium) - A Picture of Genomic Similarities and Differences.</title>
        <authorList>
            <person name="Dluhosova J."/>
            <person name="Istvanek J."/>
            <person name="Nedelnik J."/>
            <person name="Repkova J."/>
        </authorList>
    </citation>
    <scope>NUCLEOTIDE SEQUENCE [LARGE SCALE GENOMIC DNA]</scope>
    <source>
        <strain evidence="2">cv. 10/8</strain>
        <tissue evidence="1">Leaf</tissue>
    </source>
</reference>
<comment type="caution">
    <text evidence="1">The sequence shown here is derived from an EMBL/GenBank/DDBJ whole genome shotgun (WGS) entry which is preliminary data.</text>
</comment>
<dbReference type="AlphaFoldDB" id="A0A392SQ13"/>
<sequence>MIVHATINGKATRAFRVRHGGSVEHHCKDRRETYQRVLVETYRLDIERSDRMQGVVRVASVGRRTTHNRSYVLDEATGVSRRKGDASGEPEG</sequence>
<organism evidence="1 2">
    <name type="scientific">Trifolium medium</name>
    <dbReference type="NCBI Taxonomy" id="97028"/>
    <lineage>
        <taxon>Eukaryota</taxon>
        <taxon>Viridiplantae</taxon>
        <taxon>Streptophyta</taxon>
        <taxon>Embryophyta</taxon>
        <taxon>Tracheophyta</taxon>
        <taxon>Spermatophyta</taxon>
        <taxon>Magnoliopsida</taxon>
        <taxon>eudicotyledons</taxon>
        <taxon>Gunneridae</taxon>
        <taxon>Pentapetalae</taxon>
        <taxon>rosids</taxon>
        <taxon>fabids</taxon>
        <taxon>Fabales</taxon>
        <taxon>Fabaceae</taxon>
        <taxon>Papilionoideae</taxon>
        <taxon>50 kb inversion clade</taxon>
        <taxon>NPAAA clade</taxon>
        <taxon>Hologalegina</taxon>
        <taxon>IRL clade</taxon>
        <taxon>Trifolieae</taxon>
        <taxon>Trifolium</taxon>
    </lineage>
</organism>
<proteinExistence type="predicted"/>
<feature type="non-terminal residue" evidence="1">
    <location>
        <position position="92"/>
    </location>
</feature>
<evidence type="ECO:0000313" key="1">
    <source>
        <dbReference type="EMBL" id="MCI49946.1"/>
    </source>
</evidence>